<dbReference type="PROSITE" id="PS50885">
    <property type="entry name" value="HAMP"/>
    <property type="match status" value="1"/>
</dbReference>
<dbReference type="InterPro" id="IPR005467">
    <property type="entry name" value="His_kinase_dom"/>
</dbReference>
<dbReference type="Pfam" id="PF00512">
    <property type="entry name" value="HisKA"/>
    <property type="match status" value="1"/>
</dbReference>
<proteinExistence type="predicted"/>
<evidence type="ECO:0000256" key="5">
    <source>
        <dbReference type="ARBA" id="ARBA00022519"/>
    </source>
</evidence>
<dbReference type="InterPro" id="IPR036890">
    <property type="entry name" value="HATPase_C_sf"/>
</dbReference>
<evidence type="ECO:0000256" key="7">
    <source>
        <dbReference type="ARBA" id="ARBA00022679"/>
    </source>
</evidence>
<accession>A0ABU8BPX6</accession>
<dbReference type="SMART" id="SM00387">
    <property type="entry name" value="HATPase_c"/>
    <property type="match status" value="1"/>
</dbReference>
<dbReference type="SUPFAM" id="SSF47384">
    <property type="entry name" value="Homodimeric domain of signal transducing histidine kinase"/>
    <property type="match status" value="1"/>
</dbReference>
<dbReference type="PANTHER" id="PTHR44936">
    <property type="entry name" value="SENSOR PROTEIN CREC"/>
    <property type="match status" value="1"/>
</dbReference>
<evidence type="ECO:0000256" key="1">
    <source>
        <dbReference type="ARBA" id="ARBA00000085"/>
    </source>
</evidence>
<keyword evidence="20" id="KW-1185">Reference proteome</keyword>
<feature type="region of interest" description="Disordered" evidence="15">
    <location>
        <begin position="517"/>
        <end position="540"/>
    </location>
</feature>
<evidence type="ECO:0000313" key="20">
    <source>
        <dbReference type="Proteomes" id="UP001364224"/>
    </source>
</evidence>
<dbReference type="Pfam" id="PF02518">
    <property type="entry name" value="HATPase_c"/>
    <property type="match status" value="1"/>
</dbReference>
<dbReference type="Gene3D" id="3.30.565.10">
    <property type="entry name" value="Histidine kinase-like ATPase, C-terminal domain"/>
    <property type="match status" value="1"/>
</dbReference>
<evidence type="ECO:0000256" key="15">
    <source>
        <dbReference type="SAM" id="MobiDB-lite"/>
    </source>
</evidence>
<keyword evidence="14 16" id="KW-0472">Membrane</keyword>
<evidence type="ECO:0000256" key="14">
    <source>
        <dbReference type="ARBA" id="ARBA00023136"/>
    </source>
</evidence>
<feature type="transmembrane region" description="Helical" evidence="16">
    <location>
        <begin position="12"/>
        <end position="40"/>
    </location>
</feature>
<evidence type="ECO:0000256" key="8">
    <source>
        <dbReference type="ARBA" id="ARBA00022692"/>
    </source>
</evidence>
<dbReference type="SMART" id="SM00304">
    <property type="entry name" value="HAMP"/>
    <property type="match status" value="2"/>
</dbReference>
<comment type="caution">
    <text evidence="19">The sequence shown here is derived from an EMBL/GenBank/DDBJ whole genome shotgun (WGS) entry which is preliminary data.</text>
</comment>
<keyword evidence="6" id="KW-0597">Phosphoprotein</keyword>
<dbReference type="EC" id="2.7.13.3" evidence="3"/>
<dbReference type="CDD" id="cd00075">
    <property type="entry name" value="HATPase"/>
    <property type="match status" value="1"/>
</dbReference>
<feature type="domain" description="Histidine kinase" evidence="17">
    <location>
        <begin position="240"/>
        <end position="440"/>
    </location>
</feature>
<keyword evidence="4" id="KW-1003">Cell membrane</keyword>
<feature type="domain" description="HAMP" evidence="18">
    <location>
        <begin position="179"/>
        <end position="232"/>
    </location>
</feature>
<evidence type="ECO:0000256" key="16">
    <source>
        <dbReference type="SAM" id="Phobius"/>
    </source>
</evidence>
<evidence type="ECO:0000256" key="12">
    <source>
        <dbReference type="ARBA" id="ARBA00022989"/>
    </source>
</evidence>
<feature type="region of interest" description="Disordered" evidence="15">
    <location>
        <begin position="442"/>
        <end position="479"/>
    </location>
</feature>
<keyword evidence="13" id="KW-0902">Two-component regulatory system</keyword>
<evidence type="ECO:0000256" key="2">
    <source>
        <dbReference type="ARBA" id="ARBA00004429"/>
    </source>
</evidence>
<dbReference type="InterPro" id="IPR050980">
    <property type="entry name" value="2C_sensor_his_kinase"/>
</dbReference>
<sequence>MQFPDRLIPRSITTQITSIVAVSVVLGVVLTVTMLLFFGIRDGPSAVAGRIANITRLVRSAASPTEVGVIIAATQRSGIDVRYVALADLEASPPNAKLPVLSGLIAHQLESSQNIEVIADSRYPAGPAYQLVVKMDDRAALIFAASPGTSAYSFLLAPTTLTLTTVLVFVLFLSIYAVRWIIAPLSAVVAAAQSFGRSPDSNHAVNRPAPREIAQVADALNEMQIRIRNLLDDRTRMLAAISHDLRTPLTRLRLRAERIADQSLRESMLREIEQISHMLNETLDYLRHDARSEVMSRVDLPSLLQTVCADFADVGHNVSYEGPGRLTWTCRPATLTRAISNIVANGVKHGSFVTVNLRTRDDGTAEIDISDDGPGIPAALRTKVFEPFFKGDDARALAGDGFGLGLSIARDAVSGHRGEISLLQRLPTGLIVRIQIPRADENEPARERSVLNAQSDCPQRGAAQEQPANSGSCPPSCCKVSDRPSPGISSLCAVLRSAYCRRPCRRRSKAERLVDLTRRHRSLPASRGPHRASPRTGSAGRWYKPALESLLVNLPVTVLPTVPLTHAPR</sequence>
<name>A0ABU8BPX6_9BRAD</name>
<keyword evidence="10 19" id="KW-0418">Kinase</keyword>
<feature type="transmembrane region" description="Helical" evidence="16">
    <location>
        <begin position="139"/>
        <end position="157"/>
    </location>
</feature>
<dbReference type="InterPro" id="IPR004358">
    <property type="entry name" value="Sig_transdc_His_kin-like_C"/>
</dbReference>
<evidence type="ECO:0000256" key="13">
    <source>
        <dbReference type="ARBA" id="ARBA00023012"/>
    </source>
</evidence>
<dbReference type="SUPFAM" id="SSF55874">
    <property type="entry name" value="ATPase domain of HSP90 chaperone/DNA topoisomerase II/histidine kinase"/>
    <property type="match status" value="1"/>
</dbReference>
<evidence type="ECO:0000259" key="17">
    <source>
        <dbReference type="PROSITE" id="PS50109"/>
    </source>
</evidence>
<dbReference type="Proteomes" id="UP001364224">
    <property type="component" value="Unassembled WGS sequence"/>
</dbReference>
<dbReference type="InterPro" id="IPR003594">
    <property type="entry name" value="HATPase_dom"/>
</dbReference>
<keyword evidence="5" id="KW-0997">Cell inner membrane</keyword>
<dbReference type="PROSITE" id="PS50109">
    <property type="entry name" value="HIS_KIN"/>
    <property type="match status" value="1"/>
</dbReference>
<dbReference type="CDD" id="cd00082">
    <property type="entry name" value="HisKA"/>
    <property type="match status" value="1"/>
</dbReference>
<evidence type="ECO:0000313" key="19">
    <source>
        <dbReference type="EMBL" id="MEH2560136.1"/>
    </source>
</evidence>
<dbReference type="RefSeq" id="WP_334488991.1">
    <property type="nucleotide sequence ID" value="NZ_JAZHRV010000001.1"/>
</dbReference>
<reference evidence="19 20" key="1">
    <citation type="submission" date="2024-02" db="EMBL/GenBank/DDBJ databases">
        <title>Adaptive strategies in a cosmopolitan and abundant soil bacterium.</title>
        <authorList>
            <person name="Carini P."/>
        </authorList>
    </citation>
    <scope>NUCLEOTIDE SEQUENCE [LARGE SCALE GENOMIC DNA]</scope>
    <source>
        <strain evidence="19 20">AZCC 1608</strain>
    </source>
</reference>
<keyword evidence="12 16" id="KW-1133">Transmembrane helix</keyword>
<evidence type="ECO:0000256" key="6">
    <source>
        <dbReference type="ARBA" id="ARBA00022553"/>
    </source>
</evidence>
<dbReference type="SMART" id="SM00388">
    <property type="entry name" value="HisKA"/>
    <property type="match status" value="1"/>
</dbReference>
<evidence type="ECO:0000256" key="10">
    <source>
        <dbReference type="ARBA" id="ARBA00022777"/>
    </source>
</evidence>
<dbReference type="PRINTS" id="PR00344">
    <property type="entry name" value="BCTRLSENSOR"/>
</dbReference>
<dbReference type="GO" id="GO:0016301">
    <property type="term" value="F:kinase activity"/>
    <property type="evidence" value="ECO:0007669"/>
    <property type="project" value="UniProtKB-KW"/>
</dbReference>
<gene>
    <name evidence="19" type="ORF">V1286_007665</name>
</gene>
<evidence type="ECO:0000256" key="9">
    <source>
        <dbReference type="ARBA" id="ARBA00022741"/>
    </source>
</evidence>
<comment type="catalytic activity">
    <reaction evidence="1">
        <text>ATP + protein L-histidine = ADP + protein N-phospho-L-histidine.</text>
        <dbReference type="EC" id="2.7.13.3"/>
    </reaction>
</comment>
<evidence type="ECO:0000259" key="18">
    <source>
        <dbReference type="PROSITE" id="PS50885"/>
    </source>
</evidence>
<dbReference type="EMBL" id="JAZHRV010000001">
    <property type="protein sequence ID" value="MEH2560136.1"/>
    <property type="molecule type" value="Genomic_DNA"/>
</dbReference>
<protein>
    <recommendedName>
        <fullName evidence="3">histidine kinase</fullName>
        <ecNumber evidence="3">2.7.13.3</ecNumber>
    </recommendedName>
</protein>
<dbReference type="Gene3D" id="1.10.287.130">
    <property type="match status" value="1"/>
</dbReference>
<evidence type="ECO:0000256" key="4">
    <source>
        <dbReference type="ARBA" id="ARBA00022475"/>
    </source>
</evidence>
<keyword evidence="9" id="KW-0547">Nucleotide-binding</keyword>
<dbReference type="InterPro" id="IPR003661">
    <property type="entry name" value="HisK_dim/P_dom"/>
</dbReference>
<feature type="compositionally biased region" description="Basic residues" evidence="15">
    <location>
        <begin position="518"/>
        <end position="533"/>
    </location>
</feature>
<organism evidence="19 20">
    <name type="scientific">Bradyrhizobium algeriense</name>
    <dbReference type="NCBI Taxonomy" id="634784"/>
    <lineage>
        <taxon>Bacteria</taxon>
        <taxon>Pseudomonadati</taxon>
        <taxon>Pseudomonadota</taxon>
        <taxon>Alphaproteobacteria</taxon>
        <taxon>Hyphomicrobiales</taxon>
        <taxon>Nitrobacteraceae</taxon>
        <taxon>Bradyrhizobium</taxon>
    </lineage>
</organism>
<evidence type="ECO:0000256" key="3">
    <source>
        <dbReference type="ARBA" id="ARBA00012438"/>
    </source>
</evidence>
<dbReference type="InterPro" id="IPR036097">
    <property type="entry name" value="HisK_dim/P_sf"/>
</dbReference>
<evidence type="ECO:0000256" key="11">
    <source>
        <dbReference type="ARBA" id="ARBA00022840"/>
    </source>
</evidence>
<dbReference type="PANTHER" id="PTHR44936:SF5">
    <property type="entry name" value="SENSOR HISTIDINE KINASE ENVZ"/>
    <property type="match status" value="1"/>
</dbReference>
<dbReference type="Pfam" id="PF00672">
    <property type="entry name" value="HAMP"/>
    <property type="match status" value="1"/>
</dbReference>
<keyword evidence="7" id="KW-0808">Transferase</keyword>
<comment type="subcellular location">
    <subcellularLocation>
        <location evidence="2">Cell inner membrane</location>
        <topology evidence="2">Multi-pass membrane protein</topology>
    </subcellularLocation>
</comment>
<dbReference type="InterPro" id="IPR003660">
    <property type="entry name" value="HAMP_dom"/>
</dbReference>
<feature type="transmembrane region" description="Helical" evidence="16">
    <location>
        <begin position="163"/>
        <end position="182"/>
    </location>
</feature>
<keyword evidence="11" id="KW-0067">ATP-binding</keyword>
<keyword evidence="8 16" id="KW-0812">Transmembrane</keyword>